<protein>
    <recommendedName>
        <fullName evidence="6">protein-glutamine gamma-glutamyltransferase</fullName>
        <ecNumber evidence="6">2.3.2.13</ecNumber>
    </recommendedName>
</protein>
<evidence type="ECO:0000256" key="3">
    <source>
        <dbReference type="ARBA" id="ARBA00022723"/>
    </source>
</evidence>
<keyword evidence="2" id="KW-0808">Transferase</keyword>
<dbReference type="EMBL" id="AFYH01098183">
    <property type="status" value="NOT_ANNOTATED_CDS"/>
    <property type="molecule type" value="Genomic_DNA"/>
</dbReference>
<dbReference type="Pfam" id="PF01841">
    <property type="entry name" value="Transglut_core"/>
    <property type="match status" value="1"/>
</dbReference>
<comment type="similarity">
    <text evidence="1">Belongs to the transglutaminase superfamily. Transglutaminase family.</text>
</comment>
<evidence type="ECO:0000256" key="6">
    <source>
        <dbReference type="ARBA" id="ARBA00024222"/>
    </source>
</evidence>
<evidence type="ECO:0000256" key="1">
    <source>
        <dbReference type="ARBA" id="ARBA00005968"/>
    </source>
</evidence>
<dbReference type="InterPro" id="IPR002931">
    <property type="entry name" value="Transglutaminase-like"/>
</dbReference>
<evidence type="ECO:0000256" key="8">
    <source>
        <dbReference type="PIRSR" id="PIRSR000459-2"/>
    </source>
</evidence>
<dbReference type="InterPro" id="IPR036238">
    <property type="entry name" value="Transglutaminase_C_sf"/>
</dbReference>
<dbReference type="InterPro" id="IPR001102">
    <property type="entry name" value="Transglutaminase_N"/>
</dbReference>
<dbReference type="PANTHER" id="PTHR11590:SF70">
    <property type="entry name" value="PROTEIN-GLUTAMINE GAMMA-GLUTAMYLTRANSFERASE 4"/>
    <property type="match status" value="1"/>
</dbReference>
<feature type="binding site" evidence="8">
    <location>
        <position position="442"/>
    </location>
    <ligand>
        <name>Ca(2+)</name>
        <dbReference type="ChEBI" id="CHEBI:29108"/>
    </ligand>
</feature>
<dbReference type="InterPro" id="IPR008958">
    <property type="entry name" value="Transglutaminase_C"/>
</dbReference>
<dbReference type="Pfam" id="PF00927">
    <property type="entry name" value="Transglut_C"/>
    <property type="match status" value="1"/>
</dbReference>
<dbReference type="Gene3D" id="3.90.260.10">
    <property type="entry name" value="Transglutaminase-like"/>
    <property type="match status" value="1"/>
</dbReference>
<organism evidence="10 11">
    <name type="scientific">Latimeria chalumnae</name>
    <name type="common">Coelacanth</name>
    <dbReference type="NCBI Taxonomy" id="7897"/>
    <lineage>
        <taxon>Eukaryota</taxon>
        <taxon>Metazoa</taxon>
        <taxon>Chordata</taxon>
        <taxon>Craniata</taxon>
        <taxon>Vertebrata</taxon>
        <taxon>Euteleostomi</taxon>
        <taxon>Coelacanthiformes</taxon>
        <taxon>Coelacanthidae</taxon>
        <taxon>Latimeria</taxon>
    </lineage>
</organism>
<dbReference type="Ensembl" id="ENSLACT00000014690.1">
    <property type="protein sequence ID" value="ENSLACP00000014590.1"/>
    <property type="gene ID" value="ENSLACG00000012840.1"/>
</dbReference>
<proteinExistence type="inferred from homology"/>
<evidence type="ECO:0000313" key="11">
    <source>
        <dbReference type="Proteomes" id="UP000008672"/>
    </source>
</evidence>
<dbReference type="FunFam" id="3.90.260.10:FF:000001">
    <property type="entry name" value="Protein-glutamine gamma-glutamyltransferase 2"/>
    <property type="match status" value="1"/>
</dbReference>
<dbReference type="InterPro" id="IPR036985">
    <property type="entry name" value="Transglutaminase-like_sf"/>
</dbReference>
<keyword evidence="11" id="KW-1185">Reference proteome</keyword>
<reference evidence="11" key="1">
    <citation type="submission" date="2011-08" db="EMBL/GenBank/DDBJ databases">
        <title>The draft genome of Latimeria chalumnae.</title>
        <authorList>
            <person name="Di Palma F."/>
            <person name="Alfoldi J."/>
            <person name="Johnson J."/>
            <person name="Berlin A."/>
            <person name="Gnerre S."/>
            <person name="Jaffe D."/>
            <person name="MacCallum I."/>
            <person name="Young S."/>
            <person name="Walker B.J."/>
            <person name="Lander E."/>
            <person name="Lindblad-Toh K."/>
        </authorList>
    </citation>
    <scope>NUCLEOTIDE SEQUENCE [LARGE SCALE GENOMIC DNA]</scope>
    <source>
        <strain evidence="11">Wild caught</strain>
    </source>
</reference>
<feature type="active site" evidence="7">
    <location>
        <position position="349"/>
    </location>
</feature>
<gene>
    <name evidence="10" type="primary">TGM4</name>
</gene>
<dbReference type="eggNOG" id="ENOG502QQ46">
    <property type="taxonomic scope" value="Eukaryota"/>
</dbReference>
<reference evidence="10" key="3">
    <citation type="submission" date="2025-09" db="UniProtKB">
        <authorList>
            <consortium name="Ensembl"/>
        </authorList>
    </citation>
    <scope>IDENTIFICATION</scope>
</reference>
<dbReference type="PROSITE" id="PS00547">
    <property type="entry name" value="TRANSGLUTAMINASES"/>
    <property type="match status" value="1"/>
</dbReference>
<dbReference type="EC" id="2.3.2.13" evidence="6"/>
<dbReference type="FunCoup" id="H3AY69">
    <property type="interactions" value="74"/>
</dbReference>
<dbReference type="InterPro" id="IPR050779">
    <property type="entry name" value="Transglutaminase"/>
</dbReference>
<dbReference type="FunFam" id="2.60.40.10:FF:000090">
    <property type="entry name" value="Protein-glutamine gamma-glutamyltransferase 2"/>
    <property type="match status" value="1"/>
</dbReference>
<evidence type="ECO:0000256" key="7">
    <source>
        <dbReference type="PIRSR" id="PIRSR000459-1"/>
    </source>
</evidence>
<keyword evidence="4 8" id="KW-0106">Calcium</keyword>
<dbReference type="InterPro" id="IPR023608">
    <property type="entry name" value="Transglutaminase_animal"/>
</dbReference>
<dbReference type="InterPro" id="IPR038765">
    <property type="entry name" value="Papain-like_cys_pep_sf"/>
</dbReference>
<keyword evidence="5" id="KW-0012">Acyltransferase</keyword>
<evidence type="ECO:0000313" key="10">
    <source>
        <dbReference type="Ensembl" id="ENSLACP00000014590.1"/>
    </source>
</evidence>
<dbReference type="SUPFAM" id="SSF49309">
    <property type="entry name" value="Transglutaminase, two C-terminal domains"/>
    <property type="match status" value="2"/>
</dbReference>
<dbReference type="SUPFAM" id="SSF54001">
    <property type="entry name" value="Cysteine proteinases"/>
    <property type="match status" value="1"/>
</dbReference>
<dbReference type="GO" id="GO:0046872">
    <property type="term" value="F:metal ion binding"/>
    <property type="evidence" value="ECO:0007669"/>
    <property type="project" value="UniProtKB-KW"/>
</dbReference>
<dbReference type="OMA" id="YDTMFVF"/>
<reference evidence="10" key="2">
    <citation type="submission" date="2025-08" db="UniProtKB">
        <authorList>
            <consortium name="Ensembl"/>
        </authorList>
    </citation>
    <scope>IDENTIFICATION</scope>
</reference>
<feature type="domain" description="Transglutaminase-like" evidence="9">
    <location>
        <begin position="259"/>
        <end position="352"/>
    </location>
</feature>
<dbReference type="InterPro" id="IPR014756">
    <property type="entry name" value="Ig_E-set"/>
</dbReference>
<dbReference type="SMART" id="SM00460">
    <property type="entry name" value="TGc"/>
    <property type="match status" value="1"/>
</dbReference>
<feature type="active site" evidence="7">
    <location>
        <position position="326"/>
    </location>
</feature>
<accession>H3AY69</accession>
<dbReference type="AlphaFoldDB" id="H3AY69"/>
<comment type="cofactor">
    <cofactor evidence="8">
        <name>Ca(2+)</name>
        <dbReference type="ChEBI" id="CHEBI:29108"/>
    </cofactor>
    <text evidence="8">Binds 1 Ca(2+) ion per subunit.</text>
</comment>
<dbReference type="STRING" id="7897.ENSLACP00000014590"/>
<dbReference type="InterPro" id="IPR013783">
    <property type="entry name" value="Ig-like_fold"/>
</dbReference>
<name>H3AY69_LATCH</name>
<keyword evidence="3 8" id="KW-0479">Metal-binding</keyword>
<dbReference type="GeneTree" id="ENSGT01050000244939"/>
<evidence type="ECO:0000256" key="4">
    <source>
        <dbReference type="ARBA" id="ARBA00022837"/>
    </source>
</evidence>
<evidence type="ECO:0000256" key="5">
    <source>
        <dbReference type="ARBA" id="ARBA00023315"/>
    </source>
</evidence>
<sequence length="687" mass="77192">PEDALRIEDVDFLQKKNGKHHHTDEFESPHLIVRRGQEFKMKLKLDREFRKKDKVYFHLALGQGKVQSSESLIVIELDSADSSQLWRATVCQAKGRKCVVQLSTPPDATVGEYHLWVKTDEQYTFSPDDNRIYILFNPWCQDDAVFMREGPERREYVLNDTGYIYVGSVQHISARSWNFGQQFEEDVLDCCMYLLNKALPEAAERRDPVKVARKMSALVNSNDDWGILYGNWSGSYDDGTPPLTWTGSTAILQQYYKTRKPVKYGQCWVFSGVLTTVMRSLGIPARSVTNFVSAHDTEGNLKVDIYVDKNGEYLDDMITDSIWNFHVWNDVWMKRPDLPEGYDGWQALDSTPQEKSKGVFQCGPSPLPAIKSGEVHLEYDTRFVYAEVNADKIVWLVKHPSTAREKRIKLRKNAKAVGKHISTKAVGRNEREDITTQYKFHEGTPREREISLGCFLILKDKPLVHRGSVHTPVVQLGIRGDSSIPVGEPIALTITLTNTTSDSKAVSLTAACQLQTYAGKTVASIGNLKRDTEVGGDQCTEVPMKVEVDAYMKHLVSSKDDLLIHVSVVSKTGDGSEIDTEDATLIFQYPSIVAEMPATAKIGETVVCTFTFKNQLSIPLDNCKLHVEGLGLFKLETLNQGGIEPGRIFRSKIIFNPTKTGERKIVAKVSSVQINGIAVEKTITVTE</sequence>
<evidence type="ECO:0000259" key="9">
    <source>
        <dbReference type="SMART" id="SM00460"/>
    </source>
</evidence>
<dbReference type="HOGENOM" id="CLU_013435_0_2_1"/>
<feature type="binding site" evidence="8">
    <location>
        <position position="447"/>
    </location>
    <ligand>
        <name>Ca(2+)</name>
        <dbReference type="ChEBI" id="CHEBI:29108"/>
    </ligand>
</feature>
<dbReference type="Proteomes" id="UP000008672">
    <property type="component" value="Unassembled WGS sequence"/>
</dbReference>
<dbReference type="Pfam" id="PF00868">
    <property type="entry name" value="Transglut_N"/>
    <property type="match status" value="1"/>
</dbReference>
<dbReference type="Gene3D" id="2.60.40.10">
    <property type="entry name" value="Immunoglobulins"/>
    <property type="match status" value="3"/>
</dbReference>
<dbReference type="InterPro" id="IPR013808">
    <property type="entry name" value="Transglutaminase_AS"/>
</dbReference>
<dbReference type="EMBL" id="AFYH01098184">
    <property type="status" value="NOT_ANNOTATED_CDS"/>
    <property type="molecule type" value="Genomic_DNA"/>
</dbReference>
<feature type="binding site" evidence="8">
    <location>
        <position position="391"/>
    </location>
    <ligand>
        <name>Ca(2+)</name>
        <dbReference type="ChEBI" id="CHEBI:29108"/>
    </ligand>
</feature>
<evidence type="ECO:0000256" key="2">
    <source>
        <dbReference type="ARBA" id="ARBA00022679"/>
    </source>
</evidence>
<dbReference type="PIRSF" id="PIRSF000459">
    <property type="entry name" value="TGM_EBP42"/>
    <property type="match status" value="1"/>
</dbReference>
<feature type="binding site" evidence="8">
    <location>
        <position position="389"/>
    </location>
    <ligand>
        <name>Ca(2+)</name>
        <dbReference type="ChEBI" id="CHEBI:29108"/>
    </ligand>
</feature>
<dbReference type="InParanoid" id="H3AY69"/>
<dbReference type="SUPFAM" id="SSF81296">
    <property type="entry name" value="E set domains"/>
    <property type="match status" value="1"/>
</dbReference>
<dbReference type="GO" id="GO:0003810">
    <property type="term" value="F:protein-glutamine gamma-glutamyltransferase activity"/>
    <property type="evidence" value="ECO:0007669"/>
    <property type="project" value="UniProtKB-EC"/>
</dbReference>
<feature type="active site" evidence="7">
    <location>
        <position position="267"/>
    </location>
</feature>
<dbReference type="PANTHER" id="PTHR11590">
    <property type="entry name" value="PROTEIN-GLUTAMINE GAMMA-GLUTAMYLTRANSFERASE"/>
    <property type="match status" value="1"/>
</dbReference>